<gene>
    <name evidence="1" type="ORF">GALMADRAFT_281876</name>
</gene>
<name>A0A067SJZ8_GALM3</name>
<sequence length="245" mass="27011">MGRDGIFDGVQPEPRRSTSSLRRCAIAANAAGRGIRMAILNIWRTGSSITPDALSPPSDTLSNLIGSAATDLDTRVVKSWIWQEELARKDKTSACVQSILEVSKTSEVKAGICGNQFEMSKNWQLERFAVLCRVLSKENLHNRTTQQTRNLEYAGHVAVVEEPTIEEGLEMSELYDSETWLAPSSVKSIISQVSRERLLSPLGGTGYTSAMREIPSGELPERWRWRSSNSGPVHRYPPPAGANLA</sequence>
<evidence type="ECO:0000313" key="1">
    <source>
        <dbReference type="EMBL" id="KDR71231.1"/>
    </source>
</evidence>
<dbReference type="EMBL" id="KL142393">
    <property type="protein sequence ID" value="KDR71231.1"/>
    <property type="molecule type" value="Genomic_DNA"/>
</dbReference>
<proteinExistence type="predicted"/>
<reference evidence="2" key="1">
    <citation type="journal article" date="2014" name="Proc. Natl. Acad. Sci. U.S.A.">
        <title>Extensive sampling of basidiomycete genomes demonstrates inadequacy of the white-rot/brown-rot paradigm for wood decay fungi.</title>
        <authorList>
            <person name="Riley R."/>
            <person name="Salamov A.A."/>
            <person name="Brown D.W."/>
            <person name="Nagy L.G."/>
            <person name="Floudas D."/>
            <person name="Held B.W."/>
            <person name="Levasseur A."/>
            <person name="Lombard V."/>
            <person name="Morin E."/>
            <person name="Otillar R."/>
            <person name="Lindquist E.A."/>
            <person name="Sun H."/>
            <person name="LaButti K.M."/>
            <person name="Schmutz J."/>
            <person name="Jabbour D."/>
            <person name="Luo H."/>
            <person name="Baker S.E."/>
            <person name="Pisabarro A.G."/>
            <person name="Walton J.D."/>
            <person name="Blanchette R.A."/>
            <person name="Henrissat B."/>
            <person name="Martin F."/>
            <person name="Cullen D."/>
            <person name="Hibbett D.S."/>
            <person name="Grigoriev I.V."/>
        </authorList>
    </citation>
    <scope>NUCLEOTIDE SEQUENCE [LARGE SCALE GENOMIC DNA]</scope>
    <source>
        <strain evidence="2">CBS 339.88</strain>
    </source>
</reference>
<evidence type="ECO:0000313" key="2">
    <source>
        <dbReference type="Proteomes" id="UP000027222"/>
    </source>
</evidence>
<dbReference type="AlphaFoldDB" id="A0A067SJZ8"/>
<organism evidence="1 2">
    <name type="scientific">Galerina marginata (strain CBS 339.88)</name>
    <dbReference type="NCBI Taxonomy" id="685588"/>
    <lineage>
        <taxon>Eukaryota</taxon>
        <taxon>Fungi</taxon>
        <taxon>Dikarya</taxon>
        <taxon>Basidiomycota</taxon>
        <taxon>Agaricomycotina</taxon>
        <taxon>Agaricomycetes</taxon>
        <taxon>Agaricomycetidae</taxon>
        <taxon>Agaricales</taxon>
        <taxon>Agaricineae</taxon>
        <taxon>Strophariaceae</taxon>
        <taxon>Galerina</taxon>
    </lineage>
</organism>
<dbReference type="Proteomes" id="UP000027222">
    <property type="component" value="Unassembled WGS sequence"/>
</dbReference>
<dbReference type="HOGENOM" id="CLU_1133648_0_0_1"/>
<protein>
    <submittedName>
        <fullName evidence="1">Uncharacterized protein</fullName>
    </submittedName>
</protein>
<accession>A0A067SJZ8</accession>
<keyword evidence="2" id="KW-1185">Reference proteome</keyword>